<comment type="caution">
    <text evidence="1">The sequence shown here is derived from an EMBL/GenBank/DDBJ whole genome shotgun (WGS) entry which is preliminary data.</text>
</comment>
<dbReference type="AlphaFoldDB" id="A0A934N678"/>
<evidence type="ECO:0000313" key="2">
    <source>
        <dbReference type="Proteomes" id="UP000620075"/>
    </source>
</evidence>
<dbReference type="Proteomes" id="UP000620075">
    <property type="component" value="Unassembled WGS sequence"/>
</dbReference>
<gene>
    <name evidence="1" type="ORF">JF888_03220</name>
</gene>
<accession>A0A934N678</accession>
<proteinExistence type="predicted"/>
<evidence type="ECO:0000313" key="1">
    <source>
        <dbReference type="EMBL" id="MBJ7602195.1"/>
    </source>
</evidence>
<dbReference type="EMBL" id="JAEKNQ010000016">
    <property type="protein sequence ID" value="MBJ7602195.1"/>
    <property type="molecule type" value="Genomic_DNA"/>
</dbReference>
<dbReference type="RefSeq" id="WP_338176596.1">
    <property type="nucleotide sequence ID" value="NZ_JAEKNQ010000016.1"/>
</dbReference>
<reference evidence="1 2" key="1">
    <citation type="submission" date="2020-10" db="EMBL/GenBank/DDBJ databases">
        <title>Ca. Dormibacterota MAGs.</title>
        <authorList>
            <person name="Montgomery K."/>
        </authorList>
    </citation>
    <scope>NUCLEOTIDE SEQUENCE [LARGE SCALE GENOMIC DNA]</scope>
    <source>
        <strain evidence="1">SC8811_S16_3</strain>
    </source>
</reference>
<sequence>MDLASEAARLREAAQAKPLKLPVNRRIDERHRTVTEAGLTVWFTIQHAAHARIHEVLFERSDRPPADEEIRPWLAELLPGEAAVEAPGLPGAKVRRFEVFERVSSPGEARRAAEFDSVRIDADREGS</sequence>
<name>A0A934N678_9BACT</name>
<organism evidence="1 2">
    <name type="scientific">Candidatus Dormiibacter inghamiae</name>
    <dbReference type="NCBI Taxonomy" id="3127013"/>
    <lineage>
        <taxon>Bacteria</taxon>
        <taxon>Bacillati</taxon>
        <taxon>Candidatus Dormiibacterota</taxon>
        <taxon>Candidatus Dormibacteria</taxon>
        <taxon>Candidatus Dormibacterales</taxon>
        <taxon>Candidatus Dormibacteraceae</taxon>
        <taxon>Candidatus Dormiibacter</taxon>
    </lineage>
</organism>
<protein>
    <submittedName>
        <fullName evidence="1">Uncharacterized protein</fullName>
    </submittedName>
</protein>